<keyword evidence="2" id="KW-1185">Reference proteome</keyword>
<gene>
    <name evidence="1" type="ORF">Poly41_35290</name>
</gene>
<organism evidence="1 2">
    <name type="scientific">Novipirellula artificiosorum</name>
    <dbReference type="NCBI Taxonomy" id="2528016"/>
    <lineage>
        <taxon>Bacteria</taxon>
        <taxon>Pseudomonadati</taxon>
        <taxon>Planctomycetota</taxon>
        <taxon>Planctomycetia</taxon>
        <taxon>Pirellulales</taxon>
        <taxon>Pirellulaceae</taxon>
        <taxon>Novipirellula</taxon>
    </lineage>
</organism>
<dbReference type="Proteomes" id="UP000319143">
    <property type="component" value="Unassembled WGS sequence"/>
</dbReference>
<protein>
    <submittedName>
        <fullName evidence="1">Uncharacterized protein</fullName>
    </submittedName>
</protein>
<dbReference type="EMBL" id="SJPV01000005">
    <property type="protein sequence ID" value="TWU37399.1"/>
    <property type="molecule type" value="Genomic_DNA"/>
</dbReference>
<dbReference type="OrthoDB" id="274443at2"/>
<dbReference type="AlphaFoldDB" id="A0A5C6DRL8"/>
<reference evidence="1 2" key="1">
    <citation type="submission" date="2019-02" db="EMBL/GenBank/DDBJ databases">
        <title>Deep-cultivation of Planctomycetes and their phenomic and genomic characterization uncovers novel biology.</title>
        <authorList>
            <person name="Wiegand S."/>
            <person name="Jogler M."/>
            <person name="Boedeker C."/>
            <person name="Pinto D."/>
            <person name="Vollmers J."/>
            <person name="Rivas-Marin E."/>
            <person name="Kohn T."/>
            <person name="Peeters S.H."/>
            <person name="Heuer A."/>
            <person name="Rast P."/>
            <person name="Oberbeckmann S."/>
            <person name="Bunk B."/>
            <person name="Jeske O."/>
            <person name="Meyerdierks A."/>
            <person name="Storesund J.E."/>
            <person name="Kallscheuer N."/>
            <person name="Luecker S."/>
            <person name="Lage O.M."/>
            <person name="Pohl T."/>
            <person name="Merkel B.J."/>
            <person name="Hornburger P."/>
            <person name="Mueller R.-W."/>
            <person name="Bruemmer F."/>
            <person name="Labrenz M."/>
            <person name="Spormann A.M."/>
            <person name="Op Den Camp H."/>
            <person name="Overmann J."/>
            <person name="Amann R."/>
            <person name="Jetten M.S.M."/>
            <person name="Mascher T."/>
            <person name="Medema M.H."/>
            <person name="Devos D.P."/>
            <person name="Kaster A.-K."/>
            <person name="Ovreas L."/>
            <person name="Rohde M."/>
            <person name="Galperin M.Y."/>
            <person name="Jogler C."/>
        </authorList>
    </citation>
    <scope>NUCLEOTIDE SEQUENCE [LARGE SCALE GENOMIC DNA]</scope>
    <source>
        <strain evidence="1 2">Poly41</strain>
    </source>
</reference>
<comment type="caution">
    <text evidence="1">The sequence shown here is derived from an EMBL/GenBank/DDBJ whole genome shotgun (WGS) entry which is preliminary data.</text>
</comment>
<evidence type="ECO:0000313" key="1">
    <source>
        <dbReference type="EMBL" id="TWU37399.1"/>
    </source>
</evidence>
<sequence length="154" mass="17582">MLDSSYSECLNQWIHSVAWEIELPSEWSDYFDGNGETGVVIAEDERSNQRVGIRRRALLWPELHLPFVERGDVPVGIYTRDFSRSGAGFLSPIEFYPEEEVRIVVPHFWVRVRVTRARRVGETCYETGAVLMQKFEPSADAFGGNVFAEAVRPA</sequence>
<proteinExistence type="predicted"/>
<dbReference type="RefSeq" id="WP_146527797.1">
    <property type="nucleotide sequence ID" value="NZ_SJPV01000005.1"/>
</dbReference>
<accession>A0A5C6DRL8</accession>
<name>A0A5C6DRL8_9BACT</name>
<evidence type="ECO:0000313" key="2">
    <source>
        <dbReference type="Proteomes" id="UP000319143"/>
    </source>
</evidence>